<dbReference type="InterPro" id="IPR002197">
    <property type="entry name" value="HTH_Fis"/>
</dbReference>
<proteinExistence type="predicted"/>
<dbReference type="KEGG" id="esj:SJ05684_c10860"/>
<dbReference type="STRING" id="716928.GCA_000261485_04851"/>
<dbReference type="eggNOG" id="ENOG5032T3V">
    <property type="taxonomic scope" value="Bacteria"/>
</dbReference>
<keyword evidence="3" id="KW-1185">Reference proteome</keyword>
<dbReference type="InterPro" id="IPR029052">
    <property type="entry name" value="Metallo-depent_PP-like"/>
</dbReference>
<dbReference type="AlphaFoldDB" id="A0A249P9D0"/>
<protein>
    <submittedName>
        <fullName evidence="2">Phage protein</fullName>
    </submittedName>
</protein>
<dbReference type="GO" id="GO:0043565">
    <property type="term" value="F:sequence-specific DNA binding"/>
    <property type="evidence" value="ECO:0007669"/>
    <property type="project" value="InterPro"/>
</dbReference>
<evidence type="ECO:0000259" key="1">
    <source>
        <dbReference type="Pfam" id="PF02954"/>
    </source>
</evidence>
<dbReference type="SUPFAM" id="SSF56300">
    <property type="entry name" value="Metallo-dependent phosphatases"/>
    <property type="match status" value="1"/>
</dbReference>
<dbReference type="OrthoDB" id="9067438at2"/>
<sequence length="406" mass="44710">MATPPVPDDVILRSLEALAACGGNQCRAAEMIGISRAGLQGHLKMAARRGLVAPANAAQVMPGFEVTRVQTGPRGTTIEQKPGPGEVFTVPEGHKIKGVSAFIDPDGRVRGQWVKTREGEPDPERTAEIIKAAFENFEPKAPIVLPPRDSDTERLTAYIFCDWHVGLFAWGRETGGADWDLTIARETLSAAVREIVETSPPSAQAVILGLGDLLHADNGRNMTERSGNVLDVDTRYSKCLETVCDLMAESSELIAAKHKHVEAVFKPGNHDENSTVGIRQALRMYWRDNERVSVDTSPDAFYWRRFGVNLIGGTHGDKAKPPDLPMIMANRRKEDWSATATRHIHTGHIHHDTEREIGGVHVYSHRAPVAQDAYHAWHGYLSGRSMKSYTYHVEKGARGHSEVEIS</sequence>
<accession>A0A249P9D0</accession>
<organism evidence="2 3">
    <name type="scientific">Sinorhizobium sojae CCBAU 05684</name>
    <dbReference type="NCBI Taxonomy" id="716928"/>
    <lineage>
        <taxon>Bacteria</taxon>
        <taxon>Pseudomonadati</taxon>
        <taxon>Pseudomonadota</taxon>
        <taxon>Alphaproteobacteria</taxon>
        <taxon>Hyphomicrobiales</taxon>
        <taxon>Rhizobiaceae</taxon>
        <taxon>Sinorhizobium/Ensifer group</taxon>
        <taxon>Sinorhizobium</taxon>
    </lineage>
</organism>
<reference evidence="2 3" key="1">
    <citation type="submission" date="2017-08" db="EMBL/GenBank/DDBJ databases">
        <title>Multipartite genome sequences of Sinorhizobium species nodulating soybeans.</title>
        <authorList>
            <person name="Tian C.F."/>
        </authorList>
    </citation>
    <scope>NUCLEOTIDE SEQUENCE [LARGE SCALE GENOMIC DNA]</scope>
    <source>
        <strain evidence="2 3">CCBAU 05684</strain>
    </source>
</reference>
<name>A0A249P9D0_9HYPH</name>
<dbReference type="EMBL" id="CP023067">
    <property type="protein sequence ID" value="ASY62543.1"/>
    <property type="molecule type" value="Genomic_DNA"/>
</dbReference>
<evidence type="ECO:0000313" key="3">
    <source>
        <dbReference type="Proteomes" id="UP000217211"/>
    </source>
</evidence>
<evidence type="ECO:0000313" key="2">
    <source>
        <dbReference type="EMBL" id="ASY62543.1"/>
    </source>
</evidence>
<dbReference type="Proteomes" id="UP000217211">
    <property type="component" value="Chromosome"/>
</dbReference>
<dbReference type="RefSeq" id="WP_034858757.1">
    <property type="nucleotide sequence ID" value="NZ_AJQT01000109.1"/>
</dbReference>
<dbReference type="Pfam" id="PF02954">
    <property type="entry name" value="HTH_8"/>
    <property type="match status" value="1"/>
</dbReference>
<gene>
    <name evidence="2" type="ORF">SJ05684_c10860</name>
</gene>
<feature type="domain" description="DNA binding HTH" evidence="1">
    <location>
        <begin position="16"/>
        <end position="40"/>
    </location>
</feature>